<evidence type="ECO:0000313" key="1">
    <source>
        <dbReference type="EMBL" id="MEI2682546.1"/>
    </source>
</evidence>
<organism evidence="1 2">
    <name type="scientific">Erwinia aphidicola</name>
    <dbReference type="NCBI Taxonomy" id="68334"/>
    <lineage>
        <taxon>Bacteria</taxon>
        <taxon>Pseudomonadati</taxon>
        <taxon>Pseudomonadota</taxon>
        <taxon>Gammaproteobacteria</taxon>
        <taxon>Enterobacterales</taxon>
        <taxon>Erwiniaceae</taxon>
        <taxon>Erwinia</taxon>
    </lineage>
</organism>
<comment type="caution">
    <text evidence="1">The sequence shown here is derived from an EMBL/GenBank/DDBJ whole genome shotgun (WGS) entry which is preliminary data.</text>
</comment>
<accession>A0ABU8DGB8</accession>
<dbReference type="EMBL" id="JBANEI010000008">
    <property type="protein sequence ID" value="MEI2682546.1"/>
    <property type="molecule type" value="Genomic_DNA"/>
</dbReference>
<name>A0ABU8DGB8_ERWAP</name>
<dbReference type="RefSeq" id="WP_048915669.1">
    <property type="nucleotide sequence ID" value="NZ_CAKKMT010000003.1"/>
</dbReference>
<reference evidence="1 2" key="1">
    <citation type="submission" date="2024-02" db="EMBL/GenBank/DDBJ databases">
        <title>First report Erwinia aphidicola in onion in Chile.</title>
        <authorList>
            <person name="Valenzuela M."/>
            <person name="Pena M."/>
            <person name="Dutta B."/>
        </authorList>
    </citation>
    <scope>NUCLEOTIDE SEQUENCE [LARGE SCALE GENOMIC DNA]</scope>
    <source>
        <strain evidence="1 2">QCJ3A</strain>
    </source>
</reference>
<gene>
    <name evidence="1" type="ORF">V8N49_12875</name>
</gene>
<evidence type="ECO:0008006" key="3">
    <source>
        <dbReference type="Google" id="ProtNLM"/>
    </source>
</evidence>
<sequence length="254" mass="28470">MNTVLSPSPAYSQLHASLLAQRSSVQSEQVIHAVNRALLAGEMVSAAFYDLTLLKLLQQRKTLPKLSPDAQAEIEAFIDQLTPLMPEKPIDEGQFDKLQHKVAKLSKRFDWQHASPALVKNALFLRTYQRWQQTLEALFSAQDTQLAFTRVKQVLKKSSGRVALLGETHELYCVLQELLANCREKAAASRDNPDRLTDYIAAADIATRGIITFGATAETVLRGHDLPDSAKLAKRIRQHQTSVIERTHPWFSAM</sequence>
<protein>
    <recommendedName>
        <fullName evidence="3">CHAD domain-containing protein</fullName>
    </recommendedName>
</protein>
<keyword evidence="2" id="KW-1185">Reference proteome</keyword>
<evidence type="ECO:0000313" key="2">
    <source>
        <dbReference type="Proteomes" id="UP001306592"/>
    </source>
</evidence>
<proteinExistence type="predicted"/>
<dbReference type="Proteomes" id="UP001306592">
    <property type="component" value="Unassembled WGS sequence"/>
</dbReference>